<dbReference type="AlphaFoldDB" id="A0A3B0YGY8"/>
<feature type="non-terminal residue" evidence="1">
    <location>
        <position position="48"/>
    </location>
</feature>
<name>A0A3B0YGY8_9ZZZZ</name>
<sequence>MKPRPDTSLHTHHLSLWRTSLLVLLLMLAAGPGQASVRSILNHDSVYE</sequence>
<gene>
    <name evidence="1" type="ORF">MNBD_GAMMA15-2035</name>
</gene>
<proteinExistence type="predicted"/>
<evidence type="ECO:0000313" key="1">
    <source>
        <dbReference type="EMBL" id="VAW74582.1"/>
    </source>
</evidence>
<reference evidence="1" key="1">
    <citation type="submission" date="2018-06" db="EMBL/GenBank/DDBJ databases">
        <authorList>
            <person name="Zhirakovskaya E."/>
        </authorList>
    </citation>
    <scope>NUCLEOTIDE SEQUENCE</scope>
</reference>
<protein>
    <submittedName>
        <fullName evidence="1">Uncharacterized protein</fullName>
    </submittedName>
</protein>
<organism evidence="1">
    <name type="scientific">hydrothermal vent metagenome</name>
    <dbReference type="NCBI Taxonomy" id="652676"/>
    <lineage>
        <taxon>unclassified sequences</taxon>
        <taxon>metagenomes</taxon>
        <taxon>ecological metagenomes</taxon>
    </lineage>
</organism>
<dbReference type="EMBL" id="UOFN01000036">
    <property type="protein sequence ID" value="VAW74582.1"/>
    <property type="molecule type" value="Genomic_DNA"/>
</dbReference>
<accession>A0A3B0YGY8</accession>